<evidence type="ECO:0000256" key="2">
    <source>
        <dbReference type="ARBA" id="ARBA00022741"/>
    </source>
</evidence>
<evidence type="ECO:0000256" key="4">
    <source>
        <dbReference type="ARBA" id="ARBA00023186"/>
    </source>
</evidence>
<feature type="domain" description="AAA+ ATPase" evidence="6">
    <location>
        <begin position="632"/>
        <end position="775"/>
    </location>
</feature>
<evidence type="ECO:0000259" key="6">
    <source>
        <dbReference type="SMART" id="SM00382"/>
    </source>
</evidence>
<evidence type="ECO:0000313" key="7">
    <source>
        <dbReference type="EMBL" id="PIS40627.1"/>
    </source>
</evidence>
<evidence type="ECO:0000256" key="5">
    <source>
        <dbReference type="SAM" id="Phobius"/>
    </source>
</evidence>
<dbReference type="PANTHER" id="PTHR11638">
    <property type="entry name" value="ATP-DEPENDENT CLP PROTEASE"/>
    <property type="match status" value="1"/>
</dbReference>
<dbReference type="InterPro" id="IPR036628">
    <property type="entry name" value="Clp_N_dom_sf"/>
</dbReference>
<dbReference type="SUPFAM" id="SSF81923">
    <property type="entry name" value="Double Clp-N motif"/>
    <property type="match status" value="1"/>
</dbReference>
<dbReference type="AlphaFoldDB" id="A0A2H0YQ57"/>
<dbReference type="Pfam" id="PF07724">
    <property type="entry name" value="AAA_2"/>
    <property type="match status" value="1"/>
</dbReference>
<keyword evidence="1" id="KW-0677">Repeat</keyword>
<dbReference type="Pfam" id="PF17871">
    <property type="entry name" value="AAA_lid_9"/>
    <property type="match status" value="1"/>
</dbReference>
<feature type="transmembrane region" description="Helical" evidence="5">
    <location>
        <begin position="47"/>
        <end position="67"/>
    </location>
</feature>
<dbReference type="PRINTS" id="PR00300">
    <property type="entry name" value="CLPPROTEASEA"/>
</dbReference>
<organism evidence="7 8">
    <name type="scientific">Candidatus Kerfeldbacteria bacterium CG08_land_8_20_14_0_20_43_14</name>
    <dbReference type="NCBI Taxonomy" id="2014246"/>
    <lineage>
        <taxon>Bacteria</taxon>
        <taxon>Candidatus Kerfeldiibacteriota</taxon>
    </lineage>
</organism>
<reference evidence="8" key="1">
    <citation type="submission" date="2017-09" db="EMBL/GenBank/DDBJ databases">
        <title>Depth-based differentiation of microbial function through sediment-hosted aquifers and enrichment of novel symbionts in the deep terrestrial subsurface.</title>
        <authorList>
            <person name="Probst A.J."/>
            <person name="Ladd B."/>
            <person name="Jarett J.K."/>
            <person name="Geller-Mcgrath D.E."/>
            <person name="Sieber C.M.K."/>
            <person name="Emerson J.B."/>
            <person name="Anantharaman K."/>
            <person name="Thomas B.C."/>
            <person name="Malmstrom R."/>
            <person name="Stieglmeier M."/>
            <person name="Klingl A."/>
            <person name="Woyke T."/>
            <person name="Ryan C.M."/>
            <person name="Banfield J.F."/>
        </authorList>
    </citation>
    <scope>NUCLEOTIDE SEQUENCE [LARGE SCALE GENOMIC DNA]</scope>
</reference>
<dbReference type="GO" id="GO:0016887">
    <property type="term" value="F:ATP hydrolysis activity"/>
    <property type="evidence" value="ECO:0007669"/>
    <property type="project" value="InterPro"/>
</dbReference>
<dbReference type="InterPro" id="IPR004176">
    <property type="entry name" value="Clp_R_N"/>
</dbReference>
<keyword evidence="4" id="KW-0143">Chaperone</keyword>
<dbReference type="CDD" id="cd00009">
    <property type="entry name" value="AAA"/>
    <property type="match status" value="1"/>
</dbReference>
<name>A0A2H0YQ57_9BACT</name>
<proteinExistence type="predicted"/>
<comment type="caution">
    <text evidence="7">The sequence shown here is derived from an EMBL/GenBank/DDBJ whole genome shotgun (WGS) entry which is preliminary data.</text>
</comment>
<dbReference type="InterPro" id="IPR003593">
    <property type="entry name" value="AAA+_ATPase"/>
</dbReference>
<feature type="non-terminal residue" evidence="7">
    <location>
        <position position="813"/>
    </location>
</feature>
<dbReference type="GO" id="GO:0034605">
    <property type="term" value="P:cellular response to heat"/>
    <property type="evidence" value="ECO:0007669"/>
    <property type="project" value="TreeGrafter"/>
</dbReference>
<evidence type="ECO:0000256" key="3">
    <source>
        <dbReference type="ARBA" id="ARBA00022840"/>
    </source>
</evidence>
<dbReference type="GO" id="GO:0005737">
    <property type="term" value="C:cytoplasm"/>
    <property type="evidence" value="ECO:0007669"/>
    <property type="project" value="TreeGrafter"/>
</dbReference>
<dbReference type="SUPFAM" id="SSF52540">
    <property type="entry name" value="P-loop containing nucleoside triphosphate hydrolases"/>
    <property type="match status" value="2"/>
</dbReference>
<dbReference type="FunFam" id="3.40.50.300:FF:000025">
    <property type="entry name" value="ATP-dependent Clp protease subunit"/>
    <property type="match status" value="1"/>
</dbReference>
<keyword evidence="5" id="KW-0812">Transmembrane</keyword>
<dbReference type="Gene3D" id="1.10.1780.10">
    <property type="entry name" value="Clp, N-terminal domain"/>
    <property type="match status" value="1"/>
</dbReference>
<dbReference type="Pfam" id="PF00004">
    <property type="entry name" value="AAA"/>
    <property type="match status" value="1"/>
</dbReference>
<dbReference type="GO" id="GO:0005524">
    <property type="term" value="F:ATP binding"/>
    <property type="evidence" value="ECO:0007669"/>
    <property type="project" value="UniProtKB-KW"/>
</dbReference>
<keyword evidence="5" id="KW-1133">Transmembrane helix</keyword>
<dbReference type="InterPro" id="IPR027417">
    <property type="entry name" value="P-loop_NTPase"/>
</dbReference>
<dbReference type="InterPro" id="IPR001270">
    <property type="entry name" value="ClpA/B"/>
</dbReference>
<gene>
    <name evidence="7" type="ORF">COT26_02315</name>
</gene>
<dbReference type="InterPro" id="IPR003959">
    <property type="entry name" value="ATPase_AAA_core"/>
</dbReference>
<keyword evidence="5" id="KW-0472">Membrane</keyword>
<dbReference type="Gene3D" id="3.40.50.300">
    <property type="entry name" value="P-loop containing nucleotide triphosphate hydrolases"/>
    <property type="match status" value="2"/>
</dbReference>
<dbReference type="InterPro" id="IPR050130">
    <property type="entry name" value="ClpA_ClpB"/>
</dbReference>
<dbReference type="EMBL" id="PEXW01000053">
    <property type="protein sequence ID" value="PIS40627.1"/>
    <property type="molecule type" value="Genomic_DNA"/>
</dbReference>
<dbReference type="InterPro" id="IPR041546">
    <property type="entry name" value="ClpA/ClpB_AAA_lid"/>
</dbReference>
<dbReference type="PANTHER" id="PTHR11638:SF175">
    <property type="entry name" value="ATP-DEPENDENT CLP PROTEASE, ATP-BINDING SUBUNIT CLPC"/>
    <property type="match status" value="1"/>
</dbReference>
<evidence type="ECO:0000256" key="1">
    <source>
        <dbReference type="ARBA" id="ARBA00022737"/>
    </source>
</evidence>
<dbReference type="CDD" id="cd19499">
    <property type="entry name" value="RecA-like_ClpB_Hsp104-like"/>
    <property type="match status" value="1"/>
</dbReference>
<dbReference type="Proteomes" id="UP000236845">
    <property type="component" value="Unassembled WGS sequence"/>
</dbReference>
<keyword evidence="2" id="KW-0547">Nucleotide-binding</keyword>
<accession>A0A2H0YQ57</accession>
<dbReference type="Pfam" id="PF02861">
    <property type="entry name" value="Clp_N"/>
    <property type="match status" value="1"/>
</dbReference>
<sequence>MGIGICPACKDRRAAMWLMGRYFVWDKKVDRWHIAEEKLQRGLHRGFNALLIVFGIFGLGLIIWQALEQKVILDLNSILEFLGTRNVWKIIFSISLIGDLVVISRIVKAQQERILVAHRDSELLSIPAPEQSWPDVIREEKRFENIAPAYLESAQKAVEGAWTLTEKLKNPEVRPIHLFAALFAFHDTQVVFGRLGIGAKPLSERVSRVLQKLPASADSPKLGHAATEVLLRAYLESVMTGRPIVDVTELIVAVGHDEEVNEILADLAIDETKLRNVVAWINITHRMSKAYQNWRGKAKYRSKGGMNRAFTAIATPMLDSCSHDLTQLARAGLLSQCIDRAKEFEEIFRVIESGRQNPVLVGLPGVGKTSIVEGLAYRMVTDEVPPAFQDKRLVSLSVASLVGSAGKQGELEERFNIVINEVARSGNIILFIDNIQNLMGLTTEGSSKMDLAEMLAQALGRRAFMAIATTNPVDEHRYLEKSGLASVFQRVAVNEVDTNGGIQILEGKVGVIENKQQVLFSYSAIEKAVILSQRYIHDRYLPEKAVGLAEEAAVYVHKTRGKGSIVNGEDVAAIVSERTNVPVTLVTEAETEKLLHLEERIHERVIGQEEAVKAVSAALRRARAELRDARRPIANFLFLGPTGVGKTELAKAVAEVYFGDEKTMIRLDMSEYQVQDSLARLIGNPNTNESGFLTEAIRKNPFALLLLDELEKAHPDILNVFLQVMDDGRLTDSTGRTIDFTNIIMIATSNAGTSIIQAGINAGESLESIKQRLIEKELAQYYRPEFLNRFDAIIVFKPLDFDQVVAIAKLMLK</sequence>
<evidence type="ECO:0000313" key="8">
    <source>
        <dbReference type="Proteomes" id="UP000236845"/>
    </source>
</evidence>
<feature type="domain" description="AAA+ ATPase" evidence="6">
    <location>
        <begin position="354"/>
        <end position="498"/>
    </location>
</feature>
<protein>
    <recommendedName>
        <fullName evidence="6">AAA+ ATPase domain-containing protein</fullName>
    </recommendedName>
</protein>
<dbReference type="SMART" id="SM00382">
    <property type="entry name" value="AAA"/>
    <property type="match status" value="2"/>
</dbReference>
<keyword evidence="3" id="KW-0067">ATP-binding</keyword>
<dbReference type="Gene3D" id="1.10.8.60">
    <property type="match status" value="1"/>
</dbReference>